<evidence type="ECO:0000313" key="3">
    <source>
        <dbReference type="EMBL" id="MED6108676.1"/>
    </source>
</evidence>
<gene>
    <name evidence="3" type="ORF">PIB30_026368</name>
</gene>
<keyword evidence="4" id="KW-1185">Reference proteome</keyword>
<dbReference type="Proteomes" id="UP001341840">
    <property type="component" value="Unassembled WGS sequence"/>
</dbReference>
<evidence type="ECO:0000313" key="4">
    <source>
        <dbReference type="Proteomes" id="UP001341840"/>
    </source>
</evidence>
<dbReference type="InterPro" id="IPR036875">
    <property type="entry name" value="Znf_CCHC_sf"/>
</dbReference>
<comment type="caution">
    <text evidence="3">The sequence shown here is derived from an EMBL/GenBank/DDBJ whole genome shotgun (WGS) entry which is preliminary data.</text>
</comment>
<accession>A0ABU6Q9X4</accession>
<organism evidence="3 4">
    <name type="scientific">Stylosanthes scabra</name>
    <dbReference type="NCBI Taxonomy" id="79078"/>
    <lineage>
        <taxon>Eukaryota</taxon>
        <taxon>Viridiplantae</taxon>
        <taxon>Streptophyta</taxon>
        <taxon>Embryophyta</taxon>
        <taxon>Tracheophyta</taxon>
        <taxon>Spermatophyta</taxon>
        <taxon>Magnoliopsida</taxon>
        <taxon>eudicotyledons</taxon>
        <taxon>Gunneridae</taxon>
        <taxon>Pentapetalae</taxon>
        <taxon>rosids</taxon>
        <taxon>fabids</taxon>
        <taxon>Fabales</taxon>
        <taxon>Fabaceae</taxon>
        <taxon>Papilionoideae</taxon>
        <taxon>50 kb inversion clade</taxon>
        <taxon>dalbergioids sensu lato</taxon>
        <taxon>Dalbergieae</taxon>
        <taxon>Pterocarpus clade</taxon>
        <taxon>Stylosanthes</taxon>
    </lineage>
</organism>
<dbReference type="SUPFAM" id="SSF57756">
    <property type="entry name" value="Retrovirus zinc finger-like domains"/>
    <property type="match status" value="1"/>
</dbReference>
<evidence type="ECO:0000256" key="1">
    <source>
        <dbReference type="PROSITE-ProRule" id="PRU00047"/>
    </source>
</evidence>
<dbReference type="PROSITE" id="PS50158">
    <property type="entry name" value="ZF_CCHC"/>
    <property type="match status" value="1"/>
</dbReference>
<dbReference type="EMBL" id="JASCZI010000099">
    <property type="protein sequence ID" value="MED6108676.1"/>
    <property type="molecule type" value="Genomic_DNA"/>
</dbReference>
<sequence>MVLEEIRAQEERASVVAEESCDPIGLGDYVGDPIAVRTKRTGRGNAPVGSRGVKRRKCSVCGEIGHRRKRCTKDSTVVENGTQESLGTSNSLSQILRPHRGRLARISSKTVSESNIFGDCP</sequence>
<evidence type="ECO:0000259" key="2">
    <source>
        <dbReference type="PROSITE" id="PS50158"/>
    </source>
</evidence>
<feature type="domain" description="CCHC-type" evidence="2">
    <location>
        <begin position="56"/>
        <end position="73"/>
    </location>
</feature>
<dbReference type="InterPro" id="IPR001878">
    <property type="entry name" value="Znf_CCHC"/>
</dbReference>
<keyword evidence="1" id="KW-0863">Zinc-finger</keyword>
<name>A0ABU6Q9X4_9FABA</name>
<proteinExistence type="predicted"/>
<reference evidence="3 4" key="1">
    <citation type="journal article" date="2023" name="Plants (Basel)">
        <title>Bridging the Gap: Combining Genomics and Transcriptomics Approaches to Understand Stylosanthes scabra, an Orphan Legume from the Brazilian Caatinga.</title>
        <authorList>
            <person name="Ferreira-Neto J.R.C."/>
            <person name="da Silva M.D."/>
            <person name="Binneck E."/>
            <person name="de Melo N.F."/>
            <person name="da Silva R.H."/>
            <person name="de Melo A.L.T.M."/>
            <person name="Pandolfi V."/>
            <person name="Bustamante F.O."/>
            <person name="Brasileiro-Vidal A.C."/>
            <person name="Benko-Iseppon A.M."/>
        </authorList>
    </citation>
    <scope>NUCLEOTIDE SEQUENCE [LARGE SCALE GENOMIC DNA]</scope>
    <source>
        <tissue evidence="3">Leaves</tissue>
    </source>
</reference>
<protein>
    <recommendedName>
        <fullName evidence="2">CCHC-type domain-containing protein</fullName>
    </recommendedName>
</protein>
<keyword evidence="1" id="KW-0862">Zinc</keyword>
<keyword evidence="1" id="KW-0479">Metal-binding</keyword>